<dbReference type="SUPFAM" id="SSF51690">
    <property type="entry name" value="Nicotinate/Quinolinate PRTase C-terminal domain-like"/>
    <property type="match status" value="1"/>
</dbReference>
<comment type="PTM">
    <text evidence="9">Transiently phosphorylated on a His residue during the reaction cycle. Phosphorylation strongly increases the affinity for substrates and increases the rate of nicotinate D-ribonucleotide production. Dephosphorylation regenerates the low-affinity form of the enzyme, leading to product release.</text>
</comment>
<reference evidence="12 13" key="1">
    <citation type="journal article" date="2014" name="Antonie Van Leeuwenhoek">
        <title>Oenococcus alcoholitolerans sp. nov., a lactic acid bacteria isolated from cachaca and ethanol fermentation processes.</title>
        <authorList>
            <person name="Badotti F."/>
            <person name="Moreira A.P."/>
            <person name="Tonon L.A."/>
            <person name="de Lucena B.T."/>
            <person name="Gomes Fde C."/>
            <person name="Kruger R."/>
            <person name="Thompson C.C."/>
            <person name="de Morais M.A.Jr."/>
            <person name="Rosa C.A."/>
            <person name="Thompson F.L."/>
        </authorList>
    </citation>
    <scope>NUCLEOTIDE SEQUENCE [LARGE SCALE GENOMIC DNA]</scope>
    <source>
        <strain evidence="12 13">UFRJ-M7.2.18</strain>
    </source>
</reference>
<dbReference type="Proteomes" id="UP000030023">
    <property type="component" value="Unassembled WGS sequence"/>
</dbReference>
<keyword evidence="5 9" id="KW-0436">Ligase</keyword>
<dbReference type="InterPro" id="IPR041525">
    <property type="entry name" value="N/Namide_PRibTrfase"/>
</dbReference>
<dbReference type="SUPFAM" id="SSF54675">
    <property type="entry name" value="Nicotinate/Quinolinate PRTase N-terminal domain-like"/>
    <property type="match status" value="1"/>
</dbReference>
<accession>A0ABR4XRM6</accession>
<dbReference type="Gene3D" id="3.20.140.10">
    <property type="entry name" value="nicotinate phosphoribosyltransferase"/>
    <property type="match status" value="1"/>
</dbReference>
<feature type="domain" description="Nicotinate/nicotinamide phosphoribosyltransferase" evidence="10">
    <location>
        <begin position="107"/>
        <end position="272"/>
    </location>
</feature>
<dbReference type="EMBL" id="AXCV01000111">
    <property type="protein sequence ID" value="KGO32060.1"/>
    <property type="molecule type" value="Genomic_DNA"/>
</dbReference>
<comment type="similarity">
    <text evidence="2 9">Belongs to the NAPRTase family.</text>
</comment>
<dbReference type="InterPro" id="IPR006405">
    <property type="entry name" value="Nic_PRibTrfase_pncB"/>
</dbReference>
<dbReference type="InterPro" id="IPR040727">
    <property type="entry name" value="NAPRTase_N"/>
</dbReference>
<keyword evidence="13" id="KW-1185">Reference proteome</keyword>
<dbReference type="InterPro" id="IPR007229">
    <property type="entry name" value="Nic_PRibTrfase-Fam"/>
</dbReference>
<evidence type="ECO:0000256" key="4">
    <source>
        <dbReference type="ARBA" id="ARBA00022553"/>
    </source>
</evidence>
<evidence type="ECO:0000256" key="1">
    <source>
        <dbReference type="ARBA" id="ARBA00004952"/>
    </source>
</evidence>
<evidence type="ECO:0000256" key="6">
    <source>
        <dbReference type="ARBA" id="ARBA00022642"/>
    </source>
</evidence>
<dbReference type="PANTHER" id="PTHR11098">
    <property type="entry name" value="NICOTINATE PHOSPHORIBOSYLTRANSFERASE"/>
    <property type="match status" value="1"/>
</dbReference>
<dbReference type="PANTHER" id="PTHR11098:SF1">
    <property type="entry name" value="NICOTINATE PHOSPHORIBOSYLTRANSFERASE"/>
    <property type="match status" value="1"/>
</dbReference>
<evidence type="ECO:0000313" key="12">
    <source>
        <dbReference type="EMBL" id="KGO32060.1"/>
    </source>
</evidence>
<dbReference type="Pfam" id="PF04095">
    <property type="entry name" value="NAPRTase"/>
    <property type="match status" value="1"/>
</dbReference>
<sequence length="287" mass="31483">MISAGLQLVIEELQNLHFDKNDLEYLRSLKMYSEDFIDYLKDIRFACDIWAVKEGTPVFPQEPVLTVFGPLIQAQLLETFLLNTLNHQSLIATKARRITYAAGKRPVMEFGARRAQGASAAVWGSRAAVIGGCSSTSNVFAAKKFSIPAAGTMAHAWIEAFPSESAAFEKWAELYPDNAYLLVDTYDVLNSGLPNAIKVFDKLKKQGRHNFGIRIDSGDLTALSKKARRILDQAGFPEAKITVSNALDEDIIKSLLSEKAPIDNFGVGDKLITSASSPVLGGVINYH</sequence>
<gene>
    <name evidence="12" type="ORF">Q757_03320</name>
</gene>
<keyword evidence="7 9" id="KW-0808">Transferase</keyword>
<organism evidence="12 13">
    <name type="scientific">Oenococcus alcoholitolerans</name>
    <dbReference type="NCBI Taxonomy" id="931074"/>
    <lineage>
        <taxon>Bacteria</taxon>
        <taxon>Bacillati</taxon>
        <taxon>Bacillota</taxon>
        <taxon>Bacilli</taxon>
        <taxon>Lactobacillales</taxon>
        <taxon>Lactobacillaceae</taxon>
        <taxon>Oenococcus</taxon>
    </lineage>
</organism>
<keyword evidence="4" id="KW-0597">Phosphoprotein</keyword>
<dbReference type="NCBIfam" id="NF006695">
    <property type="entry name" value="PRK09243.1-2"/>
    <property type="match status" value="1"/>
</dbReference>
<evidence type="ECO:0000256" key="5">
    <source>
        <dbReference type="ARBA" id="ARBA00022598"/>
    </source>
</evidence>
<dbReference type="InterPro" id="IPR013785">
    <property type="entry name" value="Aldolase_TIM"/>
</dbReference>
<dbReference type="Pfam" id="PF17767">
    <property type="entry name" value="NAPRTase_N"/>
    <property type="match status" value="1"/>
</dbReference>
<evidence type="ECO:0000256" key="9">
    <source>
        <dbReference type="RuleBase" id="RU365100"/>
    </source>
</evidence>
<comment type="catalytic activity">
    <reaction evidence="8 9">
        <text>5-phospho-alpha-D-ribose 1-diphosphate + nicotinate + ATP + H2O = nicotinate beta-D-ribonucleotide + ADP + phosphate + diphosphate</text>
        <dbReference type="Rhea" id="RHEA:36163"/>
        <dbReference type="ChEBI" id="CHEBI:15377"/>
        <dbReference type="ChEBI" id="CHEBI:30616"/>
        <dbReference type="ChEBI" id="CHEBI:32544"/>
        <dbReference type="ChEBI" id="CHEBI:33019"/>
        <dbReference type="ChEBI" id="CHEBI:43474"/>
        <dbReference type="ChEBI" id="CHEBI:57502"/>
        <dbReference type="ChEBI" id="CHEBI:58017"/>
        <dbReference type="ChEBI" id="CHEBI:456216"/>
        <dbReference type="EC" id="6.3.4.21"/>
    </reaction>
</comment>
<evidence type="ECO:0000256" key="2">
    <source>
        <dbReference type="ARBA" id="ARBA00010897"/>
    </source>
</evidence>
<keyword evidence="6 9" id="KW-0662">Pyridine nucleotide biosynthesis</keyword>
<evidence type="ECO:0000313" key="13">
    <source>
        <dbReference type="Proteomes" id="UP000030023"/>
    </source>
</evidence>
<comment type="caution">
    <text evidence="12">The sequence shown here is derived from an EMBL/GenBank/DDBJ whole genome shotgun (WGS) entry which is preliminary data.</text>
</comment>
<feature type="domain" description="Nicotinate phosphoribosyltransferase N-terminal" evidence="11">
    <location>
        <begin position="2"/>
        <end position="86"/>
    </location>
</feature>
<dbReference type="NCBIfam" id="NF009131">
    <property type="entry name" value="PRK12484.1"/>
    <property type="match status" value="1"/>
</dbReference>
<comment type="function">
    <text evidence="9">Catalyzes the first step in the biosynthesis of NAD from nicotinic acid, the ATP-dependent synthesis of beta-nicotinate D-ribonucleotide from nicotinate and 5-phospho-D-ribose 1-phosphate.</text>
</comment>
<evidence type="ECO:0000256" key="8">
    <source>
        <dbReference type="ARBA" id="ARBA00048668"/>
    </source>
</evidence>
<protein>
    <recommendedName>
        <fullName evidence="3 9">Nicotinate phosphoribosyltransferase</fullName>
        <ecNumber evidence="3 9">6.3.4.21</ecNumber>
    </recommendedName>
</protein>
<proteinExistence type="inferred from homology"/>
<evidence type="ECO:0000259" key="10">
    <source>
        <dbReference type="Pfam" id="PF04095"/>
    </source>
</evidence>
<evidence type="ECO:0000256" key="3">
    <source>
        <dbReference type="ARBA" id="ARBA00013236"/>
    </source>
</evidence>
<dbReference type="CDD" id="cd01570">
    <property type="entry name" value="NAPRTase_A"/>
    <property type="match status" value="1"/>
</dbReference>
<comment type="pathway">
    <text evidence="1 9">Cofactor biosynthesis; NAD(+) biosynthesis; nicotinate D-ribonucleotide from nicotinate: step 1/1.</text>
</comment>
<evidence type="ECO:0000256" key="7">
    <source>
        <dbReference type="ARBA" id="ARBA00022679"/>
    </source>
</evidence>
<dbReference type="InterPro" id="IPR036068">
    <property type="entry name" value="Nicotinate_pribotase-like_C"/>
</dbReference>
<dbReference type="PIRSF" id="PIRSF000484">
    <property type="entry name" value="NAPRT"/>
    <property type="match status" value="1"/>
</dbReference>
<dbReference type="NCBIfam" id="TIGR01513">
    <property type="entry name" value="NAPRTase_put"/>
    <property type="match status" value="1"/>
</dbReference>
<name>A0ABR4XRM6_9LACO</name>
<dbReference type="EC" id="6.3.4.21" evidence="3 9"/>
<dbReference type="Gene3D" id="3.20.20.70">
    <property type="entry name" value="Aldolase class I"/>
    <property type="match status" value="1"/>
</dbReference>
<evidence type="ECO:0000259" key="11">
    <source>
        <dbReference type="Pfam" id="PF17767"/>
    </source>
</evidence>